<accession>A0A8H4RXC5</accession>
<name>A0A8H4RXC5_9HELO</name>
<dbReference type="EMBL" id="JAAMPI010000046">
    <property type="protein sequence ID" value="KAF4636861.1"/>
    <property type="molecule type" value="Genomic_DNA"/>
</dbReference>
<proteinExistence type="predicted"/>
<keyword evidence="1" id="KW-0732">Signal</keyword>
<sequence>MRNSAASGLMLAALIGNVVAGPTHMHLHRQVHEKKDVNARSINWDDLGIDWSSAWSVGQAEKTAASAVAKATTAPASAVAVAPTSTSTPTAQTTSSSSSDGLFNGIVGVSNALTAFGGSSETSSGSEVSYVGNYGSPYGSNIIKVSSASGQKYTNTFTNTQSISITVNIWNKVGSDLQANSGSALAPKDTTLTFVLAPGASQVVAFAENTQIGWAQACSEIAESGAFAITWGEANFQSTGCGYDVSVIMNAAGNNYNMSIKSAEAQQCTSDMTQNYWLNANTPVGNSDGSCYISPGTCTLTTVMGVDENADADADTFGGGLEFKSEVGSLRVTKLGVGRGVGVLL</sequence>
<dbReference type="PANTHER" id="PTHR42039:SF1">
    <property type="entry name" value="PUTATIVE (AFU_ORTHOLOGUE AFUA_3G02940)-RELATED"/>
    <property type="match status" value="1"/>
</dbReference>
<feature type="chain" id="PRO_5034218559" evidence="1">
    <location>
        <begin position="21"/>
        <end position="345"/>
    </location>
</feature>
<dbReference type="GO" id="GO:0005576">
    <property type="term" value="C:extracellular region"/>
    <property type="evidence" value="ECO:0007669"/>
    <property type="project" value="InterPro"/>
</dbReference>
<comment type="caution">
    <text evidence="2">The sequence shown here is derived from an EMBL/GenBank/DDBJ whole genome shotgun (WGS) entry which is preliminary data.</text>
</comment>
<dbReference type="InterPro" id="IPR038903">
    <property type="entry name" value="Allergen_Asp_f_4"/>
</dbReference>
<dbReference type="GO" id="GO:0019863">
    <property type="term" value="F:IgE binding"/>
    <property type="evidence" value="ECO:0007669"/>
    <property type="project" value="InterPro"/>
</dbReference>
<dbReference type="AlphaFoldDB" id="A0A8H4RXC5"/>
<dbReference type="OrthoDB" id="118256at2759"/>
<evidence type="ECO:0000313" key="3">
    <source>
        <dbReference type="Proteomes" id="UP000566819"/>
    </source>
</evidence>
<dbReference type="PANTHER" id="PTHR42039">
    <property type="entry name" value="PUTATIVE (AFU_ORTHOLOGUE AFUA_3G02940)-RELATED"/>
    <property type="match status" value="1"/>
</dbReference>
<dbReference type="Pfam" id="PF25312">
    <property type="entry name" value="Allergen_Asp_f_4"/>
    <property type="match status" value="1"/>
</dbReference>
<keyword evidence="3" id="KW-1185">Reference proteome</keyword>
<dbReference type="Proteomes" id="UP000566819">
    <property type="component" value="Unassembled WGS sequence"/>
</dbReference>
<evidence type="ECO:0000313" key="2">
    <source>
        <dbReference type="EMBL" id="KAF4636861.1"/>
    </source>
</evidence>
<evidence type="ECO:0000256" key="1">
    <source>
        <dbReference type="SAM" id="SignalP"/>
    </source>
</evidence>
<protein>
    <submittedName>
        <fullName evidence="2">Uncharacterized protein</fullName>
    </submittedName>
</protein>
<gene>
    <name evidence="2" type="ORF">G7Y89_g1232</name>
</gene>
<reference evidence="2 3" key="1">
    <citation type="submission" date="2020-03" db="EMBL/GenBank/DDBJ databases">
        <title>Draft Genome Sequence of Cudoniella acicularis.</title>
        <authorList>
            <person name="Buettner E."/>
            <person name="Kellner H."/>
        </authorList>
    </citation>
    <scope>NUCLEOTIDE SEQUENCE [LARGE SCALE GENOMIC DNA]</scope>
    <source>
        <strain evidence="2 3">DSM 108380</strain>
    </source>
</reference>
<organism evidence="2 3">
    <name type="scientific">Cudoniella acicularis</name>
    <dbReference type="NCBI Taxonomy" id="354080"/>
    <lineage>
        <taxon>Eukaryota</taxon>
        <taxon>Fungi</taxon>
        <taxon>Dikarya</taxon>
        <taxon>Ascomycota</taxon>
        <taxon>Pezizomycotina</taxon>
        <taxon>Leotiomycetes</taxon>
        <taxon>Helotiales</taxon>
        <taxon>Tricladiaceae</taxon>
        <taxon>Cudoniella</taxon>
    </lineage>
</organism>
<feature type="signal peptide" evidence="1">
    <location>
        <begin position="1"/>
        <end position="20"/>
    </location>
</feature>